<dbReference type="InterPro" id="IPR025110">
    <property type="entry name" value="AMP-bd_C"/>
</dbReference>
<dbReference type="RefSeq" id="WP_379899849.1">
    <property type="nucleotide sequence ID" value="NZ_JBHRTR010000023.1"/>
</dbReference>
<dbReference type="Pfam" id="PF00501">
    <property type="entry name" value="AMP-binding"/>
    <property type="match status" value="1"/>
</dbReference>
<dbReference type="InterPro" id="IPR042099">
    <property type="entry name" value="ANL_N_sf"/>
</dbReference>
<evidence type="ECO:0000259" key="2">
    <source>
        <dbReference type="Pfam" id="PF13193"/>
    </source>
</evidence>
<reference evidence="4" key="1">
    <citation type="journal article" date="2019" name="Int. J. Syst. Evol. Microbiol.">
        <title>The Global Catalogue of Microorganisms (GCM) 10K type strain sequencing project: providing services to taxonomists for standard genome sequencing and annotation.</title>
        <authorList>
            <consortium name="The Broad Institute Genomics Platform"/>
            <consortium name="The Broad Institute Genome Sequencing Center for Infectious Disease"/>
            <person name="Wu L."/>
            <person name="Ma J."/>
        </authorList>
    </citation>
    <scope>NUCLEOTIDE SEQUENCE [LARGE SCALE GENOMIC DNA]</scope>
    <source>
        <strain evidence="4">KCTC 42964</strain>
    </source>
</reference>
<dbReference type="SUPFAM" id="SSF56801">
    <property type="entry name" value="Acetyl-CoA synthetase-like"/>
    <property type="match status" value="1"/>
</dbReference>
<dbReference type="InterPro" id="IPR050237">
    <property type="entry name" value="ATP-dep_AMP-bd_enzyme"/>
</dbReference>
<sequence>MHVTDSFYLGARHYPERLAFAGEGGNFTYDAARLLANRIAHAARAKGLGIGNRFAVLSPNCGPAMIVQIGCLRAGMAWCNLNLRNTLEGNVDILSRGRVDALFYHSSVSEQIPHFKAGVQSLAHAVCLDAEDANGPSLAQWCDGQPDSNPDWEIPADAFGLQGATGGTTGQPKLTQSDNHWLFMSNLGWAVCLHPKAPPVNLAVAPITHAGGMIAMAQWAMGGTSVMMAQVDLEAILKTIQERRVTTMFLPPTVIYMLLAHPKLKDYDTSSLEYLISAAAPLAPEKIVEAIGSLGPVICQAFGQTEAGFPLTFMSTAETAEAVADPAKRHRLLSCGRQTPVVEAMEVMDEEGRILGPDEVGEIVLRAPSIMKEYLDDPQATAEIKKFGWLHTGDIGYRDRDGYWYITDRKRDMIVSGGFNIFPFEIESVLMAHPAVQDCAVVGVPDEKWGEAVKAVVLLTPGREASAQELAELCREKLGGMKTPKSIDFWEDLPRSPVGKVLKREIRKAFWEGRGRSVG</sequence>
<dbReference type="EMBL" id="JBHRTR010000023">
    <property type="protein sequence ID" value="MFC3227578.1"/>
    <property type="molecule type" value="Genomic_DNA"/>
</dbReference>
<accession>A0ABV7KYT2</accession>
<dbReference type="PANTHER" id="PTHR43767:SF7">
    <property type="entry name" value="MEDIUM_LONG-CHAIN-FATTY-ACID--COA LIGASE FADD8"/>
    <property type="match status" value="1"/>
</dbReference>
<gene>
    <name evidence="3" type="ORF">ACFOGJ_10070</name>
</gene>
<dbReference type="Gene3D" id="3.30.300.30">
    <property type="match status" value="1"/>
</dbReference>
<protein>
    <submittedName>
        <fullName evidence="3">Class I adenylate-forming enzyme family protein</fullName>
    </submittedName>
</protein>
<proteinExistence type="predicted"/>
<dbReference type="PANTHER" id="PTHR43767">
    <property type="entry name" value="LONG-CHAIN-FATTY-ACID--COA LIGASE"/>
    <property type="match status" value="1"/>
</dbReference>
<evidence type="ECO:0000313" key="3">
    <source>
        <dbReference type="EMBL" id="MFC3227578.1"/>
    </source>
</evidence>
<dbReference type="Gene3D" id="3.40.50.12780">
    <property type="entry name" value="N-terminal domain of ligase-like"/>
    <property type="match status" value="1"/>
</dbReference>
<dbReference type="Proteomes" id="UP001595528">
    <property type="component" value="Unassembled WGS sequence"/>
</dbReference>
<name>A0ABV7KYT2_9PROT</name>
<comment type="caution">
    <text evidence="3">The sequence shown here is derived from an EMBL/GenBank/DDBJ whole genome shotgun (WGS) entry which is preliminary data.</text>
</comment>
<feature type="domain" description="AMP-binding enzyme C-terminal" evidence="2">
    <location>
        <begin position="425"/>
        <end position="500"/>
    </location>
</feature>
<keyword evidence="4" id="KW-1185">Reference proteome</keyword>
<feature type="domain" description="AMP-dependent synthetase/ligase" evidence="1">
    <location>
        <begin position="11"/>
        <end position="375"/>
    </location>
</feature>
<organism evidence="3 4">
    <name type="scientific">Marinibaculum pumilum</name>
    <dbReference type="NCBI Taxonomy" id="1766165"/>
    <lineage>
        <taxon>Bacteria</taxon>
        <taxon>Pseudomonadati</taxon>
        <taxon>Pseudomonadota</taxon>
        <taxon>Alphaproteobacteria</taxon>
        <taxon>Rhodospirillales</taxon>
        <taxon>Rhodospirillaceae</taxon>
        <taxon>Marinibaculum</taxon>
    </lineage>
</organism>
<dbReference type="InterPro" id="IPR045851">
    <property type="entry name" value="AMP-bd_C_sf"/>
</dbReference>
<dbReference type="InterPro" id="IPR000873">
    <property type="entry name" value="AMP-dep_synth/lig_dom"/>
</dbReference>
<dbReference type="Pfam" id="PF13193">
    <property type="entry name" value="AMP-binding_C"/>
    <property type="match status" value="1"/>
</dbReference>
<evidence type="ECO:0000313" key="4">
    <source>
        <dbReference type="Proteomes" id="UP001595528"/>
    </source>
</evidence>
<evidence type="ECO:0000259" key="1">
    <source>
        <dbReference type="Pfam" id="PF00501"/>
    </source>
</evidence>